<keyword evidence="1" id="KW-0472">Membrane</keyword>
<protein>
    <submittedName>
        <fullName evidence="2">Uncharacterized protein</fullName>
    </submittedName>
</protein>
<evidence type="ECO:0000313" key="3">
    <source>
        <dbReference type="Proteomes" id="UP000325579"/>
    </source>
</evidence>
<organism evidence="2 3">
    <name type="scientific">Aspergillus pseudonomiae</name>
    <dbReference type="NCBI Taxonomy" id="1506151"/>
    <lineage>
        <taxon>Eukaryota</taxon>
        <taxon>Fungi</taxon>
        <taxon>Dikarya</taxon>
        <taxon>Ascomycota</taxon>
        <taxon>Pezizomycotina</taxon>
        <taxon>Eurotiomycetes</taxon>
        <taxon>Eurotiomycetidae</taxon>
        <taxon>Eurotiales</taxon>
        <taxon>Aspergillaceae</taxon>
        <taxon>Aspergillus</taxon>
        <taxon>Aspergillus subgen. Circumdati</taxon>
    </lineage>
</organism>
<name>A0A5N7DES5_9EURO</name>
<keyword evidence="3" id="KW-1185">Reference proteome</keyword>
<keyword evidence="1" id="KW-0812">Transmembrane</keyword>
<dbReference type="RefSeq" id="XP_031941842.1">
    <property type="nucleotide sequence ID" value="XM_032081884.1"/>
</dbReference>
<dbReference type="GeneID" id="43666575"/>
<dbReference type="Proteomes" id="UP000325579">
    <property type="component" value="Unassembled WGS sequence"/>
</dbReference>
<dbReference type="AlphaFoldDB" id="A0A5N7DES5"/>
<feature type="transmembrane region" description="Helical" evidence="1">
    <location>
        <begin position="12"/>
        <end position="39"/>
    </location>
</feature>
<gene>
    <name evidence="2" type="ORF">BDV37DRAFT_247569</name>
</gene>
<accession>A0A5N7DES5</accession>
<proteinExistence type="predicted"/>
<evidence type="ECO:0000256" key="1">
    <source>
        <dbReference type="SAM" id="Phobius"/>
    </source>
</evidence>
<dbReference type="EMBL" id="ML736767">
    <property type="protein sequence ID" value="KAE8404523.1"/>
    <property type="molecule type" value="Genomic_DNA"/>
</dbReference>
<reference evidence="2 3" key="1">
    <citation type="submission" date="2019-04" db="EMBL/GenBank/DDBJ databases">
        <authorList>
            <consortium name="DOE Joint Genome Institute"/>
            <person name="Mondo S."/>
            <person name="Kjaerbolling I."/>
            <person name="Vesth T."/>
            <person name="Frisvad J.C."/>
            <person name="Nybo J.L."/>
            <person name="Theobald S."/>
            <person name="Kildgaard S."/>
            <person name="Isbrandt T."/>
            <person name="Kuo A."/>
            <person name="Sato A."/>
            <person name="Lyhne E.K."/>
            <person name="Kogle M.E."/>
            <person name="Wiebenga A."/>
            <person name="Kun R.S."/>
            <person name="Lubbers R.J."/>
            <person name="Makela M.R."/>
            <person name="Barry K."/>
            <person name="Chovatia M."/>
            <person name="Clum A."/>
            <person name="Daum C."/>
            <person name="Haridas S."/>
            <person name="He G."/>
            <person name="LaButti K."/>
            <person name="Lipzen A."/>
            <person name="Riley R."/>
            <person name="Salamov A."/>
            <person name="Simmons B.A."/>
            <person name="Magnuson J.K."/>
            <person name="Henrissat B."/>
            <person name="Mortensen U.H."/>
            <person name="Larsen T.O."/>
            <person name="Devries R.P."/>
            <person name="Grigoriev I.V."/>
            <person name="Machida M."/>
            <person name="Baker S.E."/>
            <person name="Andersen M.R."/>
            <person name="Cantor M.N."/>
            <person name="Hua S.X."/>
        </authorList>
    </citation>
    <scope>NUCLEOTIDE SEQUENCE [LARGE SCALE GENOMIC DNA]</scope>
    <source>
        <strain evidence="2 3">CBS 119388</strain>
    </source>
</reference>
<keyword evidence="1" id="KW-1133">Transmembrane helix</keyword>
<feature type="non-terminal residue" evidence="2">
    <location>
        <position position="1"/>
    </location>
</feature>
<evidence type="ECO:0000313" key="2">
    <source>
        <dbReference type="EMBL" id="KAE8404523.1"/>
    </source>
</evidence>
<sequence>MISGRPELLVFFLFLLGFSLFCFISWFVVIVVVVVVVIIDYLHTNKQLTHFVSCRDLLTGMMV</sequence>